<dbReference type="GO" id="GO:0006364">
    <property type="term" value="P:rRNA processing"/>
    <property type="evidence" value="ECO:0007669"/>
    <property type="project" value="InterPro"/>
</dbReference>
<dbReference type="Pfam" id="PF02130">
    <property type="entry name" value="YbeY"/>
    <property type="match status" value="1"/>
</dbReference>
<dbReference type="Gene3D" id="3.40.390.30">
    <property type="entry name" value="Metalloproteases ('zincins'), catalytic domain"/>
    <property type="match status" value="1"/>
</dbReference>
<evidence type="ECO:0000256" key="6">
    <source>
        <dbReference type="ARBA" id="ARBA00022801"/>
    </source>
</evidence>
<keyword evidence="7" id="KW-0862">Zinc</keyword>
<dbReference type="SUPFAM" id="SSF55486">
    <property type="entry name" value="Metalloproteases ('zincins'), catalytic domain"/>
    <property type="match status" value="1"/>
</dbReference>
<evidence type="ECO:0000256" key="3">
    <source>
        <dbReference type="ARBA" id="ARBA00022722"/>
    </source>
</evidence>
<keyword evidence="3" id="KW-0540">Nuclease</keyword>
<evidence type="ECO:0000256" key="4">
    <source>
        <dbReference type="ARBA" id="ARBA00022723"/>
    </source>
</evidence>
<evidence type="ECO:0000313" key="8">
    <source>
        <dbReference type="EMBL" id="MPN33644.1"/>
    </source>
</evidence>
<dbReference type="GO" id="GO:0046872">
    <property type="term" value="F:metal ion binding"/>
    <property type="evidence" value="ECO:0007669"/>
    <property type="project" value="UniProtKB-KW"/>
</dbReference>
<evidence type="ECO:0000256" key="1">
    <source>
        <dbReference type="ARBA" id="ARBA00001947"/>
    </source>
</evidence>
<dbReference type="EMBL" id="VSSQ01086243">
    <property type="protein sequence ID" value="MPN33644.1"/>
    <property type="molecule type" value="Genomic_DNA"/>
</dbReference>
<comment type="similarity">
    <text evidence="2">Belongs to the endoribonuclease YbeY family.</text>
</comment>
<dbReference type="PANTHER" id="PTHR46986:SF1">
    <property type="entry name" value="ENDORIBONUCLEASE YBEY, CHLOROPLASTIC"/>
    <property type="match status" value="1"/>
</dbReference>
<sequence length="45" mass="5179">MLVHGTLHLMGYDHETSDEDAEEMEALEIEILAKLGFENPYTEQQ</sequence>
<comment type="cofactor">
    <cofactor evidence="1">
        <name>Zn(2+)</name>
        <dbReference type="ChEBI" id="CHEBI:29105"/>
    </cofactor>
</comment>
<dbReference type="GO" id="GO:0004519">
    <property type="term" value="F:endonuclease activity"/>
    <property type="evidence" value="ECO:0007669"/>
    <property type="project" value="UniProtKB-KW"/>
</dbReference>
<dbReference type="InterPro" id="IPR002036">
    <property type="entry name" value="YbeY"/>
</dbReference>
<keyword evidence="5" id="KW-0255">Endonuclease</keyword>
<evidence type="ECO:0000256" key="7">
    <source>
        <dbReference type="ARBA" id="ARBA00022833"/>
    </source>
</evidence>
<dbReference type="InterPro" id="IPR023091">
    <property type="entry name" value="MetalPrtase_cat_dom_sf_prd"/>
</dbReference>
<evidence type="ECO:0000256" key="2">
    <source>
        <dbReference type="ARBA" id="ARBA00010875"/>
    </source>
</evidence>
<keyword evidence="4" id="KW-0479">Metal-binding</keyword>
<evidence type="ECO:0000256" key="5">
    <source>
        <dbReference type="ARBA" id="ARBA00022759"/>
    </source>
</evidence>
<dbReference type="PROSITE" id="PS01306">
    <property type="entry name" value="UPF0054"/>
    <property type="match status" value="1"/>
</dbReference>
<dbReference type="EC" id="3.1.-.-" evidence="8"/>
<proteinExistence type="inferred from homology"/>
<dbReference type="AlphaFoldDB" id="A0A645HC29"/>
<reference evidence="8" key="1">
    <citation type="submission" date="2019-08" db="EMBL/GenBank/DDBJ databases">
        <authorList>
            <person name="Kucharzyk K."/>
            <person name="Murdoch R.W."/>
            <person name="Higgins S."/>
            <person name="Loffler F."/>
        </authorList>
    </citation>
    <scope>NUCLEOTIDE SEQUENCE</scope>
</reference>
<dbReference type="GO" id="GO:0004222">
    <property type="term" value="F:metalloendopeptidase activity"/>
    <property type="evidence" value="ECO:0007669"/>
    <property type="project" value="InterPro"/>
</dbReference>
<gene>
    <name evidence="8" type="primary">ybeY_45</name>
    <name evidence="8" type="ORF">SDC9_181134</name>
</gene>
<accession>A0A645HC29</accession>
<keyword evidence="6 8" id="KW-0378">Hydrolase</keyword>
<dbReference type="InterPro" id="IPR020549">
    <property type="entry name" value="YbeY_CS"/>
</dbReference>
<protein>
    <submittedName>
        <fullName evidence="8">Endoribonuclease YbeY</fullName>
        <ecNumber evidence="8">3.1.-.-</ecNumber>
    </submittedName>
</protein>
<dbReference type="NCBIfam" id="TIGR00043">
    <property type="entry name" value="rRNA maturation RNase YbeY"/>
    <property type="match status" value="1"/>
</dbReference>
<organism evidence="8">
    <name type="scientific">bioreactor metagenome</name>
    <dbReference type="NCBI Taxonomy" id="1076179"/>
    <lineage>
        <taxon>unclassified sequences</taxon>
        <taxon>metagenomes</taxon>
        <taxon>ecological metagenomes</taxon>
    </lineage>
</organism>
<dbReference type="PANTHER" id="PTHR46986">
    <property type="entry name" value="ENDORIBONUCLEASE YBEY, CHLOROPLASTIC"/>
    <property type="match status" value="1"/>
</dbReference>
<name>A0A645HC29_9ZZZZ</name>
<comment type="caution">
    <text evidence="8">The sequence shown here is derived from an EMBL/GenBank/DDBJ whole genome shotgun (WGS) entry which is preliminary data.</text>
</comment>